<evidence type="ECO:0000256" key="1">
    <source>
        <dbReference type="ARBA" id="ARBA00022679"/>
    </source>
</evidence>
<comment type="similarity">
    <text evidence="5">Belongs to the protein kinase superfamily. Ser/Thr protein kinase family. GCN2 subfamily.</text>
</comment>
<protein>
    <submittedName>
        <fullName evidence="9">Kinase-like domain-containing protein</fullName>
    </submittedName>
</protein>
<feature type="compositionally biased region" description="Polar residues" evidence="7">
    <location>
        <begin position="37"/>
        <end position="61"/>
    </location>
</feature>
<dbReference type="InterPro" id="IPR017441">
    <property type="entry name" value="Protein_kinase_ATP_BS"/>
</dbReference>
<keyword evidence="1" id="KW-0808">Transferase</keyword>
<dbReference type="InterPro" id="IPR000719">
    <property type="entry name" value="Prot_kinase_dom"/>
</dbReference>
<feature type="domain" description="Protein kinase" evidence="8">
    <location>
        <begin position="204"/>
        <end position="667"/>
    </location>
</feature>
<dbReference type="GO" id="GO:0005737">
    <property type="term" value="C:cytoplasm"/>
    <property type="evidence" value="ECO:0007669"/>
    <property type="project" value="TreeGrafter"/>
</dbReference>
<accession>A0A1Y1Z8A7</accession>
<evidence type="ECO:0000256" key="7">
    <source>
        <dbReference type="SAM" id="MobiDB-lite"/>
    </source>
</evidence>
<dbReference type="GO" id="GO:0004694">
    <property type="term" value="F:eukaryotic translation initiation factor 2alpha kinase activity"/>
    <property type="evidence" value="ECO:0007669"/>
    <property type="project" value="TreeGrafter"/>
</dbReference>
<evidence type="ECO:0000259" key="8">
    <source>
        <dbReference type="PROSITE" id="PS50011"/>
    </source>
</evidence>
<dbReference type="InterPro" id="IPR008271">
    <property type="entry name" value="Ser/Thr_kinase_AS"/>
</dbReference>
<feature type="region of interest" description="Disordered" evidence="7">
    <location>
        <begin position="341"/>
        <end position="378"/>
    </location>
</feature>
<dbReference type="PANTHER" id="PTHR11042">
    <property type="entry name" value="EUKARYOTIC TRANSLATION INITIATION FACTOR 2-ALPHA KINASE EIF2-ALPHA KINASE -RELATED"/>
    <property type="match status" value="1"/>
</dbReference>
<evidence type="ECO:0000256" key="6">
    <source>
        <dbReference type="PROSITE-ProRule" id="PRU10141"/>
    </source>
</evidence>
<evidence type="ECO:0000256" key="3">
    <source>
        <dbReference type="ARBA" id="ARBA00022777"/>
    </source>
</evidence>
<dbReference type="GO" id="GO:0005524">
    <property type="term" value="F:ATP binding"/>
    <property type="evidence" value="ECO:0007669"/>
    <property type="project" value="UniProtKB-UniRule"/>
</dbReference>
<feature type="compositionally biased region" description="Basic and acidic residues" evidence="7">
    <location>
        <begin position="24"/>
        <end position="33"/>
    </location>
</feature>
<feature type="binding site" evidence="6">
    <location>
        <position position="233"/>
    </location>
    <ligand>
        <name>ATP</name>
        <dbReference type="ChEBI" id="CHEBI:30616"/>
    </ligand>
</feature>
<dbReference type="InterPro" id="IPR011009">
    <property type="entry name" value="Kinase-like_dom_sf"/>
</dbReference>
<dbReference type="AlphaFoldDB" id="A0A1Y1Z8A7"/>
<organism evidence="9 10">
    <name type="scientific">Clohesyomyces aquaticus</name>
    <dbReference type="NCBI Taxonomy" id="1231657"/>
    <lineage>
        <taxon>Eukaryota</taxon>
        <taxon>Fungi</taxon>
        <taxon>Dikarya</taxon>
        <taxon>Ascomycota</taxon>
        <taxon>Pezizomycotina</taxon>
        <taxon>Dothideomycetes</taxon>
        <taxon>Pleosporomycetidae</taxon>
        <taxon>Pleosporales</taxon>
        <taxon>Lindgomycetaceae</taxon>
        <taxon>Clohesyomyces</taxon>
    </lineage>
</organism>
<dbReference type="STRING" id="1231657.A0A1Y1Z8A7"/>
<dbReference type="Gene3D" id="1.10.510.10">
    <property type="entry name" value="Transferase(Phosphotransferase) domain 1"/>
    <property type="match status" value="1"/>
</dbReference>
<dbReference type="PANTHER" id="PTHR11042:SF187">
    <property type="entry name" value="EUKARYOTIC TRANSLATION INITIATION FACTOR 2-ALPHA KINASE 2"/>
    <property type="match status" value="1"/>
</dbReference>
<dbReference type="Proteomes" id="UP000193144">
    <property type="component" value="Unassembled WGS sequence"/>
</dbReference>
<feature type="region of interest" description="Disordered" evidence="7">
    <location>
        <begin position="1"/>
        <end position="61"/>
    </location>
</feature>
<name>A0A1Y1Z8A7_9PLEO</name>
<keyword evidence="2 6" id="KW-0547">Nucleotide-binding</keyword>
<reference evidence="9 10" key="1">
    <citation type="submission" date="2016-07" db="EMBL/GenBank/DDBJ databases">
        <title>Pervasive Adenine N6-methylation of Active Genes in Fungi.</title>
        <authorList>
            <consortium name="DOE Joint Genome Institute"/>
            <person name="Mondo S.J."/>
            <person name="Dannebaum R.O."/>
            <person name="Kuo R.C."/>
            <person name="Labutti K."/>
            <person name="Haridas S."/>
            <person name="Kuo A."/>
            <person name="Salamov A."/>
            <person name="Ahrendt S.R."/>
            <person name="Lipzen A."/>
            <person name="Sullivan W."/>
            <person name="Andreopoulos W.B."/>
            <person name="Clum A."/>
            <person name="Lindquist E."/>
            <person name="Daum C."/>
            <person name="Ramamoorthy G.K."/>
            <person name="Gryganskyi A."/>
            <person name="Culley D."/>
            <person name="Magnuson J.K."/>
            <person name="James T.Y."/>
            <person name="O'Malley M.A."/>
            <person name="Stajich J.E."/>
            <person name="Spatafora J.W."/>
            <person name="Visel A."/>
            <person name="Grigoriev I.V."/>
        </authorList>
    </citation>
    <scope>NUCLEOTIDE SEQUENCE [LARGE SCALE GENOMIC DNA]</scope>
    <source>
        <strain evidence="9 10">CBS 115471</strain>
    </source>
</reference>
<dbReference type="PROSITE" id="PS00107">
    <property type="entry name" value="PROTEIN_KINASE_ATP"/>
    <property type="match status" value="1"/>
</dbReference>
<evidence type="ECO:0000256" key="2">
    <source>
        <dbReference type="ARBA" id="ARBA00022741"/>
    </source>
</evidence>
<dbReference type="Pfam" id="PF00069">
    <property type="entry name" value="Pkinase"/>
    <property type="match status" value="2"/>
</dbReference>
<evidence type="ECO:0000256" key="5">
    <source>
        <dbReference type="ARBA" id="ARBA00037982"/>
    </source>
</evidence>
<dbReference type="InterPro" id="IPR050339">
    <property type="entry name" value="CC_SR_Kinase"/>
</dbReference>
<dbReference type="PROSITE" id="PS00108">
    <property type="entry name" value="PROTEIN_KINASE_ST"/>
    <property type="match status" value="1"/>
</dbReference>
<dbReference type="EMBL" id="MCFA01000116">
    <property type="protein sequence ID" value="ORY06509.1"/>
    <property type="molecule type" value="Genomic_DNA"/>
</dbReference>
<sequence length="676" mass="73675">MSSLFRKPGDSSSSDSSSDDDAGEDTKVSREDLNLLSKVNTIDSTQSGSQPSGTRPAISRNNSQFRDLILHSLLEDKALREAAEHLGKDRNDPEVQEAARRTYRALCDQLSGPYDVDKSYASDETAAHRKAAREGIDALTRQHLPQIAAQAVNESQAIMSRPGNVRTITGLENVLRNIAPSLPSLELPLQGYPGLHTDRYVREFVELSTIGKGGYGKVYKVKHKLDDSFYAVKRIMVSPVRLQRIKEHGPKEMESMLDEVRALARFDHSNVVRYHNAWLEFTSGPTDVAIPTTALVPSDRLLENGLSDSFSGLNSFGNLSFGDPFDRKDDQDGLDVVFETSDASNGEDHTNNLQEEPQPPSSHSNGHPKPSKHRARRTSNATIATISSTHSQMSKISSAGSYDNEEIEVIPRATLPSTSDLSQSMMSNSDIPTHLLSPHSTGPILTLNVQMSLYDTNLAAFLSETGDLCHCFHPRISLSLLTAILSGVQYLHAQNVVHRDLKPANIFLSLSTARIPPSGSVDLASCTSEPCHGRRACLHVNPRIGDFGLVAALGNGHGHGDVAAADIGVGVAKPVGTEFYRPDTVSRVSEKLDVYSLGVVLFEMLCRFGTRMERIDALTHLRRGEFSAGFADAVGANIQTIIQAMVSGDENARWGCEGVKAALDKAVKELEMEKEK</sequence>
<evidence type="ECO:0000256" key="4">
    <source>
        <dbReference type="ARBA" id="ARBA00022840"/>
    </source>
</evidence>
<evidence type="ECO:0000313" key="10">
    <source>
        <dbReference type="Proteomes" id="UP000193144"/>
    </source>
</evidence>
<keyword evidence="4 6" id="KW-0067">ATP-binding</keyword>
<dbReference type="SUPFAM" id="SSF56112">
    <property type="entry name" value="Protein kinase-like (PK-like)"/>
    <property type="match status" value="1"/>
</dbReference>
<comment type="caution">
    <text evidence="9">The sequence shown here is derived from an EMBL/GenBank/DDBJ whole genome shotgun (WGS) entry which is preliminary data.</text>
</comment>
<keyword evidence="3 9" id="KW-0418">Kinase</keyword>
<dbReference type="SMART" id="SM00220">
    <property type="entry name" value="S_TKc"/>
    <property type="match status" value="1"/>
</dbReference>
<dbReference type="PROSITE" id="PS50011">
    <property type="entry name" value="PROTEIN_KINASE_DOM"/>
    <property type="match status" value="1"/>
</dbReference>
<evidence type="ECO:0000313" key="9">
    <source>
        <dbReference type="EMBL" id="ORY06509.1"/>
    </source>
</evidence>
<proteinExistence type="inferred from homology"/>
<dbReference type="Gene3D" id="3.30.200.20">
    <property type="entry name" value="Phosphorylase Kinase, domain 1"/>
    <property type="match status" value="1"/>
</dbReference>
<dbReference type="GO" id="GO:0005634">
    <property type="term" value="C:nucleus"/>
    <property type="evidence" value="ECO:0007669"/>
    <property type="project" value="TreeGrafter"/>
</dbReference>
<feature type="compositionally biased region" description="Polar residues" evidence="7">
    <location>
        <begin position="351"/>
        <end position="365"/>
    </location>
</feature>
<gene>
    <name evidence="9" type="ORF">BCR34DRAFT_543255</name>
</gene>
<dbReference type="OrthoDB" id="1405469at2759"/>
<keyword evidence="10" id="KW-1185">Reference proteome</keyword>